<dbReference type="GO" id="GO:0008506">
    <property type="term" value="F:sucrose:proton symporter activity"/>
    <property type="evidence" value="ECO:0007669"/>
    <property type="project" value="TreeGrafter"/>
</dbReference>
<feature type="transmembrane region" description="Helical" evidence="6">
    <location>
        <begin position="258"/>
        <end position="278"/>
    </location>
</feature>
<keyword evidence="4 6" id="KW-1133">Transmembrane helix</keyword>
<evidence type="ECO:0000256" key="6">
    <source>
        <dbReference type="SAM" id="Phobius"/>
    </source>
</evidence>
<dbReference type="InterPro" id="IPR036259">
    <property type="entry name" value="MFS_trans_sf"/>
</dbReference>
<name>A0AAV3XYK3_9GAST</name>
<dbReference type="AlphaFoldDB" id="A0AAV3XYK3"/>
<accession>A0AAV3XYK3</accession>
<protein>
    <submittedName>
        <fullName evidence="7">Uncharacterized protein</fullName>
    </submittedName>
</protein>
<proteinExistence type="predicted"/>
<dbReference type="PANTHER" id="PTHR19432:SF35">
    <property type="entry name" value="SOLUTE CARRIER FAMILY 45 MEMBER 3 ISOFORM X1"/>
    <property type="match status" value="1"/>
</dbReference>
<dbReference type="PANTHER" id="PTHR19432">
    <property type="entry name" value="SUGAR TRANSPORTER"/>
    <property type="match status" value="1"/>
</dbReference>
<keyword evidence="5 6" id="KW-0472">Membrane</keyword>
<comment type="subcellular location">
    <subcellularLocation>
        <location evidence="1">Membrane</location>
        <topology evidence="1">Multi-pass membrane protein</topology>
    </subcellularLocation>
</comment>
<feature type="transmembrane region" description="Helical" evidence="6">
    <location>
        <begin position="684"/>
        <end position="707"/>
    </location>
</feature>
<feature type="transmembrane region" description="Helical" evidence="6">
    <location>
        <begin position="298"/>
        <end position="318"/>
    </location>
</feature>
<evidence type="ECO:0000256" key="5">
    <source>
        <dbReference type="ARBA" id="ARBA00023136"/>
    </source>
</evidence>
<reference evidence="7 8" key="1">
    <citation type="journal article" date="2021" name="Elife">
        <title>Chloroplast acquisition without the gene transfer in kleptoplastic sea slugs, Plakobranchus ocellatus.</title>
        <authorList>
            <person name="Maeda T."/>
            <person name="Takahashi S."/>
            <person name="Yoshida T."/>
            <person name="Shimamura S."/>
            <person name="Takaki Y."/>
            <person name="Nagai Y."/>
            <person name="Toyoda A."/>
            <person name="Suzuki Y."/>
            <person name="Arimoto A."/>
            <person name="Ishii H."/>
            <person name="Satoh N."/>
            <person name="Nishiyama T."/>
            <person name="Hasebe M."/>
            <person name="Maruyama T."/>
            <person name="Minagawa J."/>
            <person name="Obokata J."/>
            <person name="Shigenobu S."/>
        </authorList>
    </citation>
    <scope>NUCLEOTIDE SEQUENCE [LARGE SCALE GENOMIC DNA]</scope>
</reference>
<feature type="transmembrane region" description="Helical" evidence="6">
    <location>
        <begin position="578"/>
        <end position="598"/>
    </location>
</feature>
<feature type="transmembrane region" description="Helical" evidence="6">
    <location>
        <begin position="216"/>
        <end position="237"/>
    </location>
</feature>
<evidence type="ECO:0000313" key="7">
    <source>
        <dbReference type="EMBL" id="GFN75206.1"/>
    </source>
</evidence>
<keyword evidence="2" id="KW-0813">Transport</keyword>
<keyword evidence="8" id="KW-1185">Reference proteome</keyword>
<dbReference type="SUPFAM" id="SSF103473">
    <property type="entry name" value="MFS general substrate transporter"/>
    <property type="match status" value="1"/>
</dbReference>
<dbReference type="EMBL" id="BLXT01000255">
    <property type="protein sequence ID" value="GFN75206.1"/>
    <property type="molecule type" value="Genomic_DNA"/>
</dbReference>
<organism evidence="7 8">
    <name type="scientific">Plakobranchus ocellatus</name>
    <dbReference type="NCBI Taxonomy" id="259542"/>
    <lineage>
        <taxon>Eukaryota</taxon>
        <taxon>Metazoa</taxon>
        <taxon>Spiralia</taxon>
        <taxon>Lophotrochozoa</taxon>
        <taxon>Mollusca</taxon>
        <taxon>Gastropoda</taxon>
        <taxon>Heterobranchia</taxon>
        <taxon>Euthyneura</taxon>
        <taxon>Panpulmonata</taxon>
        <taxon>Sacoglossa</taxon>
        <taxon>Placobranchoidea</taxon>
        <taxon>Plakobranchidae</taxon>
        <taxon>Plakobranchus</taxon>
    </lineage>
</organism>
<keyword evidence="3 6" id="KW-0812">Transmembrane</keyword>
<dbReference type="GO" id="GO:0016020">
    <property type="term" value="C:membrane"/>
    <property type="evidence" value="ECO:0007669"/>
    <property type="project" value="UniProtKB-SubCell"/>
</dbReference>
<feature type="transmembrane region" description="Helical" evidence="6">
    <location>
        <begin position="57"/>
        <end position="76"/>
    </location>
</feature>
<comment type="caution">
    <text evidence="7">The sequence shown here is derived from an EMBL/GenBank/DDBJ whole genome shotgun (WGS) entry which is preliminary data.</text>
</comment>
<evidence type="ECO:0000256" key="1">
    <source>
        <dbReference type="ARBA" id="ARBA00004141"/>
    </source>
</evidence>
<dbReference type="Proteomes" id="UP000735302">
    <property type="component" value="Unassembled WGS sequence"/>
</dbReference>
<feature type="transmembrane region" description="Helical" evidence="6">
    <location>
        <begin position="630"/>
        <end position="648"/>
    </location>
</feature>
<evidence type="ECO:0000256" key="4">
    <source>
        <dbReference type="ARBA" id="ARBA00022989"/>
    </source>
</evidence>
<gene>
    <name evidence="7" type="ORF">PoB_000171200</name>
</gene>
<evidence type="ECO:0000256" key="3">
    <source>
        <dbReference type="ARBA" id="ARBA00022692"/>
    </source>
</evidence>
<feature type="transmembrane region" description="Helical" evidence="6">
    <location>
        <begin position="660"/>
        <end position="678"/>
    </location>
</feature>
<sequence>MYECEAWTISKQIQNKLEATEMWFLRRMLRIPWTAEKTNERVLNEANKRRSLRRKRLALAFGLFLFVSGCLLIISACALKIMERQPIAVIIGYEPSTFSETSLTSTERPTGDITGAKTTSSIDYTNLYSLNGGKLSESVGKHSVGFLKTFLSPSHPPKSGDSKTFLLSMEDVKTIQNGRQNDESRLVDLSRQPPIDFQNNTQHPAATESSSVVDTAIPLAGILGILGYTLLDVGFDVGNPMVRAFILDHSPPSQHTHLLVLAAVLASMAGIFMSSLGVFDLPGAIEATFAVDGTAGAFILMLIVIIVIVVSFFGCSVWTGTSLGKFKACNNNIDCETVGEYHKSCNPYSKSKSNRSGDKESVYKRVRSFRNRSSKTEMNVTEAKNQRVSWKDSIYTDENVISNDGASLISQGSDNATGKYPSYMSFSQTANPLVEQKVYATFKPMRSGDVKGFIKPPHSHTVSENISENHTTPPSFLFITTSSDSSATHEMPSAEQSIVSAVNSKSIENSVQKDCSPFVKTPHDMYETAHCSLSPKLSELPHERNLSERANANQSSNGSTTNSTLAQISVRSLFTKRLLILIASTMLSVSGLICSVMYSSNTVTLGIYQADPTATLGTPENESYRQGLRTAAKANIVMYVAYFLSCALNNKSFQVLGEKCYFLVCNGLLVASTAILLLTQRVEAYFLMMVMLGAFRTCIFTLPYVLANQFTKPKVNSFFRLQSSLPPGTLSGTDIGDHVPPLKPILS</sequence>
<evidence type="ECO:0000256" key="2">
    <source>
        <dbReference type="ARBA" id="ARBA00022448"/>
    </source>
</evidence>
<evidence type="ECO:0000313" key="8">
    <source>
        <dbReference type="Proteomes" id="UP000735302"/>
    </source>
</evidence>